<reference evidence="2 3" key="1">
    <citation type="submission" date="2019-03" db="EMBL/GenBank/DDBJ databases">
        <title>Sapientia aquatica gen. nov., sp. nov., isolated from a crater lake.</title>
        <authorList>
            <person name="Felfoldi T."/>
            <person name="Szabo A."/>
            <person name="Toth E."/>
            <person name="Schumann P."/>
            <person name="Keki Z."/>
            <person name="Marialigeti K."/>
            <person name="Mathe I."/>
        </authorList>
    </citation>
    <scope>NUCLEOTIDE SEQUENCE [LARGE SCALE GENOMIC DNA]</scope>
    <source>
        <strain evidence="2 3">SA-152</strain>
    </source>
</reference>
<feature type="chain" id="PRO_5020860320" evidence="1">
    <location>
        <begin position="25"/>
        <end position="241"/>
    </location>
</feature>
<comment type="caution">
    <text evidence="2">The sequence shown here is derived from an EMBL/GenBank/DDBJ whole genome shotgun (WGS) entry which is preliminary data.</text>
</comment>
<keyword evidence="1" id="KW-0732">Signal</keyword>
<keyword evidence="3" id="KW-1185">Reference proteome</keyword>
<organism evidence="2 3">
    <name type="scientific">Sapientia aquatica</name>
    <dbReference type="NCBI Taxonomy" id="1549640"/>
    <lineage>
        <taxon>Bacteria</taxon>
        <taxon>Pseudomonadati</taxon>
        <taxon>Pseudomonadota</taxon>
        <taxon>Betaproteobacteria</taxon>
        <taxon>Burkholderiales</taxon>
        <taxon>Oxalobacteraceae</taxon>
        <taxon>Sapientia</taxon>
    </lineage>
</organism>
<accession>A0A4R5W555</accession>
<dbReference type="RefSeq" id="WP_133326083.1">
    <property type="nucleotide sequence ID" value="NZ_SMYL01000002.1"/>
</dbReference>
<gene>
    <name evidence="2" type="ORF">E2I14_05065</name>
</gene>
<evidence type="ECO:0000313" key="3">
    <source>
        <dbReference type="Proteomes" id="UP000294829"/>
    </source>
</evidence>
<name>A0A4R5W555_9BURK</name>
<sequence>MISINQIFFIAASLLALSVPCAHADTYYVTSVVGNTLNRVDHEKAPGTLTNSDKHQQIDTGSAIFDDKAIKVISAELKKYDGASNVIPFRLTNPSIFTEDVDFENSESLKLALQTMLKDFSYEPHAKLLVILPWRSKVLINREEMTMVKGLGVYLDLKQDVRRGRAQTFDERVAVFANMRIVLIDLDQATLLATRTFRRSRAHQLNEGDDLFKTPERLNVILLNLIQNGCAEMVPQLFKVN</sequence>
<feature type="signal peptide" evidence="1">
    <location>
        <begin position="1"/>
        <end position="24"/>
    </location>
</feature>
<dbReference type="EMBL" id="SMYL01000002">
    <property type="protein sequence ID" value="TDK67136.1"/>
    <property type="molecule type" value="Genomic_DNA"/>
</dbReference>
<evidence type="ECO:0000256" key="1">
    <source>
        <dbReference type="SAM" id="SignalP"/>
    </source>
</evidence>
<dbReference type="AlphaFoldDB" id="A0A4R5W555"/>
<evidence type="ECO:0000313" key="2">
    <source>
        <dbReference type="EMBL" id="TDK67136.1"/>
    </source>
</evidence>
<dbReference type="Proteomes" id="UP000294829">
    <property type="component" value="Unassembled WGS sequence"/>
</dbReference>
<protein>
    <submittedName>
        <fullName evidence="2">Uncharacterized protein</fullName>
    </submittedName>
</protein>
<proteinExistence type="predicted"/>